<feature type="compositionally biased region" description="Low complexity" evidence="1">
    <location>
        <begin position="22"/>
        <end position="36"/>
    </location>
</feature>
<dbReference type="STRING" id="478801.Ksed_04980"/>
<dbReference type="Proteomes" id="UP000006666">
    <property type="component" value="Chromosome"/>
</dbReference>
<dbReference type="RefSeq" id="WP_012801986.1">
    <property type="nucleotide sequence ID" value="NC_013169.1"/>
</dbReference>
<sequence length="261" mass="27450">MSTSPTDDDFDRLLNQARDTPADAPADAPTDPADGGPLEGTDPRADAGEPAQPTPLALIHGIGSNPIDWQDVVSRIGAGRPMAAPWVDGLKPTQKGGFDLQQCASAVLYNSDVMTWRAFDAVGQDIGGMVAATLAAEHPEKVRRLVLSGVFVQMPKMAVRMQKLALQAQPRNNLVAQGIDRGRTLAALDSLAGIDMRETLAAVQQPTLVLVGANDRAGSIMAKQVVELMPDARIEQVPGAGRRASIDAPEAFADAVIAFTA</sequence>
<dbReference type="InterPro" id="IPR050228">
    <property type="entry name" value="Carboxylesterase_BioH"/>
</dbReference>
<dbReference type="SUPFAM" id="SSF53474">
    <property type="entry name" value="alpha/beta-Hydrolases"/>
    <property type="match status" value="1"/>
</dbReference>
<proteinExistence type="predicted"/>
<dbReference type="HOGENOM" id="CLU_1064702_0_0_11"/>
<dbReference type="EMBL" id="CP001686">
    <property type="protein sequence ID" value="ACV05568.1"/>
    <property type="molecule type" value="Genomic_DNA"/>
</dbReference>
<evidence type="ECO:0000259" key="2">
    <source>
        <dbReference type="Pfam" id="PF00561"/>
    </source>
</evidence>
<dbReference type="Pfam" id="PF00561">
    <property type="entry name" value="Abhydrolase_1"/>
    <property type="match status" value="1"/>
</dbReference>
<keyword evidence="3" id="KW-0808">Transferase</keyword>
<organism evidence="3 4">
    <name type="scientific">Kytococcus sedentarius (strain ATCC 14392 / DSM 20547 / JCM 11482 / CCUG 33030 / NBRC 15357 / NCTC 11040 / CCM 314 / 541)</name>
    <name type="common">Micrococcus sedentarius</name>
    <dbReference type="NCBI Taxonomy" id="478801"/>
    <lineage>
        <taxon>Bacteria</taxon>
        <taxon>Bacillati</taxon>
        <taxon>Actinomycetota</taxon>
        <taxon>Actinomycetes</taxon>
        <taxon>Micrococcales</taxon>
        <taxon>Kytococcaceae</taxon>
        <taxon>Kytococcus</taxon>
    </lineage>
</organism>
<evidence type="ECO:0000313" key="4">
    <source>
        <dbReference type="Proteomes" id="UP000006666"/>
    </source>
</evidence>
<dbReference type="eggNOG" id="COG0596">
    <property type="taxonomic scope" value="Bacteria"/>
</dbReference>
<name>C7NL26_KYTSD</name>
<dbReference type="KEGG" id="kse:Ksed_04980"/>
<accession>C7NL26</accession>
<dbReference type="PANTHER" id="PTHR43194:SF2">
    <property type="entry name" value="PEROXISOMAL MEMBRANE PROTEIN LPX1"/>
    <property type="match status" value="1"/>
</dbReference>
<dbReference type="InterPro" id="IPR000073">
    <property type="entry name" value="AB_hydrolase_1"/>
</dbReference>
<keyword evidence="3" id="KW-0378">Hydrolase</keyword>
<protein>
    <submittedName>
        <fullName evidence="3">Predicted hydrolase or acyltransferase of alpha/beta superfamily</fullName>
    </submittedName>
</protein>
<dbReference type="InterPro" id="IPR029058">
    <property type="entry name" value="AB_hydrolase_fold"/>
</dbReference>
<evidence type="ECO:0000313" key="3">
    <source>
        <dbReference type="EMBL" id="ACV05568.1"/>
    </source>
</evidence>
<gene>
    <name evidence="3" type="ordered locus">Ksed_04980</name>
</gene>
<dbReference type="GO" id="GO:0016787">
    <property type="term" value="F:hydrolase activity"/>
    <property type="evidence" value="ECO:0007669"/>
    <property type="project" value="UniProtKB-KW"/>
</dbReference>
<dbReference type="GO" id="GO:0016746">
    <property type="term" value="F:acyltransferase activity"/>
    <property type="evidence" value="ECO:0007669"/>
    <property type="project" value="UniProtKB-KW"/>
</dbReference>
<evidence type="ECO:0000256" key="1">
    <source>
        <dbReference type="SAM" id="MobiDB-lite"/>
    </source>
</evidence>
<dbReference type="Gene3D" id="3.40.50.1820">
    <property type="entry name" value="alpha/beta hydrolase"/>
    <property type="match status" value="1"/>
</dbReference>
<reference evidence="3 4" key="1">
    <citation type="journal article" date="2009" name="Stand. Genomic Sci.">
        <title>Complete genome sequence of Kytococcus sedentarius type strain (541).</title>
        <authorList>
            <person name="Sims D."/>
            <person name="Brettin T."/>
            <person name="Detter J.C."/>
            <person name="Han C."/>
            <person name="Lapidus A."/>
            <person name="Copeland A."/>
            <person name="Glavina Del Rio T."/>
            <person name="Nolan M."/>
            <person name="Chen F."/>
            <person name="Lucas S."/>
            <person name="Tice H."/>
            <person name="Cheng J.F."/>
            <person name="Bruce D."/>
            <person name="Goodwin L."/>
            <person name="Pitluck S."/>
            <person name="Ovchinnikova G."/>
            <person name="Pati A."/>
            <person name="Ivanova N."/>
            <person name="Mavrommatis K."/>
            <person name="Chen A."/>
            <person name="Palaniappan K."/>
            <person name="D'haeseleer P."/>
            <person name="Chain P."/>
            <person name="Bristow J."/>
            <person name="Eisen J.A."/>
            <person name="Markowitz V."/>
            <person name="Hugenholtz P."/>
            <person name="Schneider S."/>
            <person name="Goker M."/>
            <person name="Pukall R."/>
            <person name="Kyrpides N.C."/>
            <person name="Klenk H.P."/>
        </authorList>
    </citation>
    <scope>NUCLEOTIDE SEQUENCE [LARGE SCALE GENOMIC DNA]</scope>
    <source>
        <strain evidence="4">ATCC 14392 / DSM 20547 / JCM 11482 / CCUG 33030 / NBRC 15357 / NCTC 11040 / CCM 314 / 541</strain>
    </source>
</reference>
<dbReference type="ESTHER" id="kytsd-c7nl26">
    <property type="family name" value="6_AlphaBeta_hydrolase"/>
</dbReference>
<keyword evidence="4" id="KW-1185">Reference proteome</keyword>
<keyword evidence="3" id="KW-0012">Acyltransferase</keyword>
<feature type="compositionally biased region" description="Acidic residues" evidence="1">
    <location>
        <begin position="1"/>
        <end position="10"/>
    </location>
</feature>
<feature type="domain" description="AB hydrolase-1" evidence="2">
    <location>
        <begin position="117"/>
        <end position="156"/>
    </location>
</feature>
<dbReference type="AlphaFoldDB" id="C7NL26"/>
<dbReference type="PANTHER" id="PTHR43194">
    <property type="entry name" value="HYDROLASE ALPHA/BETA FOLD FAMILY"/>
    <property type="match status" value="1"/>
</dbReference>
<feature type="region of interest" description="Disordered" evidence="1">
    <location>
        <begin position="1"/>
        <end position="54"/>
    </location>
</feature>